<sequence length="187" mass="20864">EAFDKTAKLLGIEFPGGPKIEEYAKKGNSHRYELPKPIIHKGGCNLSFAGLKTAVLRITKQIKTEQEKYDLASSFQKTVEEILYKKSKVAFKEFKNINGDKENTFVVAGGVAANKKIREVLTKLCKEENFHAIFPPINLCGDNGAMIAMVGLEKFKIKQFNNLDYPAKPRWALDEKAAFLKGAGVKL</sequence>
<reference evidence="2" key="1">
    <citation type="submission" date="2018-05" db="EMBL/GenBank/DDBJ databases">
        <authorList>
            <person name="Lanie J.A."/>
            <person name="Ng W.-L."/>
            <person name="Kazmierczak K.M."/>
            <person name="Andrzejewski T.M."/>
            <person name="Davidsen T.M."/>
            <person name="Wayne K.J."/>
            <person name="Tettelin H."/>
            <person name="Glass J.I."/>
            <person name="Rusch D."/>
            <person name="Podicherti R."/>
            <person name="Tsui H.-C.T."/>
            <person name="Winkler M.E."/>
        </authorList>
    </citation>
    <scope>NUCLEOTIDE SEQUENCE</scope>
</reference>
<accession>A0A383CJW2</accession>
<gene>
    <name evidence="2" type="ORF">METZ01_LOCUS485540</name>
</gene>
<dbReference type="SUPFAM" id="SSF53067">
    <property type="entry name" value="Actin-like ATPase domain"/>
    <property type="match status" value="1"/>
</dbReference>
<dbReference type="Gene3D" id="3.30.420.40">
    <property type="match status" value="1"/>
</dbReference>
<evidence type="ECO:0000259" key="1">
    <source>
        <dbReference type="Pfam" id="PF00814"/>
    </source>
</evidence>
<dbReference type="EMBL" id="UINC01209599">
    <property type="protein sequence ID" value="SVE32686.1"/>
    <property type="molecule type" value="Genomic_DNA"/>
</dbReference>
<dbReference type="AlphaFoldDB" id="A0A383CJW2"/>
<dbReference type="PANTHER" id="PTHR11735:SF6">
    <property type="entry name" value="TRNA N6-ADENOSINE THREONYLCARBAMOYLTRANSFERASE, MITOCHONDRIAL"/>
    <property type="match status" value="1"/>
</dbReference>
<protein>
    <recommendedName>
        <fullName evidence="1">Gcp-like domain-containing protein</fullName>
    </recommendedName>
</protein>
<organism evidence="2">
    <name type="scientific">marine metagenome</name>
    <dbReference type="NCBI Taxonomy" id="408172"/>
    <lineage>
        <taxon>unclassified sequences</taxon>
        <taxon>metagenomes</taxon>
        <taxon>ecological metagenomes</taxon>
    </lineage>
</organism>
<dbReference type="InterPro" id="IPR000905">
    <property type="entry name" value="Gcp-like_dom"/>
</dbReference>
<evidence type="ECO:0000313" key="2">
    <source>
        <dbReference type="EMBL" id="SVE32686.1"/>
    </source>
</evidence>
<dbReference type="Pfam" id="PF00814">
    <property type="entry name" value="TsaD"/>
    <property type="match status" value="1"/>
</dbReference>
<proteinExistence type="predicted"/>
<dbReference type="InterPro" id="IPR043129">
    <property type="entry name" value="ATPase_NBD"/>
</dbReference>
<dbReference type="PANTHER" id="PTHR11735">
    <property type="entry name" value="TRNA N6-ADENOSINE THREONYLCARBAMOYLTRANSFERASE"/>
    <property type="match status" value="1"/>
</dbReference>
<feature type="domain" description="Gcp-like" evidence="1">
    <location>
        <begin position="1"/>
        <end position="148"/>
    </location>
</feature>
<feature type="non-terminal residue" evidence="2">
    <location>
        <position position="1"/>
    </location>
</feature>
<name>A0A383CJW2_9ZZZZ</name>